<dbReference type="InterPro" id="IPR001611">
    <property type="entry name" value="Leu-rich_rpt"/>
</dbReference>
<organism evidence="1 2">
    <name type="scientific">Zingiber officinale</name>
    <name type="common">Ginger</name>
    <name type="synonym">Amomum zingiber</name>
    <dbReference type="NCBI Taxonomy" id="94328"/>
    <lineage>
        <taxon>Eukaryota</taxon>
        <taxon>Viridiplantae</taxon>
        <taxon>Streptophyta</taxon>
        <taxon>Embryophyta</taxon>
        <taxon>Tracheophyta</taxon>
        <taxon>Spermatophyta</taxon>
        <taxon>Magnoliopsida</taxon>
        <taxon>Liliopsida</taxon>
        <taxon>Zingiberales</taxon>
        <taxon>Zingiberaceae</taxon>
        <taxon>Zingiber</taxon>
    </lineage>
</organism>
<dbReference type="InterPro" id="IPR032675">
    <property type="entry name" value="LRR_dom_sf"/>
</dbReference>
<dbReference type="Pfam" id="PF13516">
    <property type="entry name" value="LRR_6"/>
    <property type="match status" value="2"/>
</dbReference>
<evidence type="ECO:0000313" key="1">
    <source>
        <dbReference type="EMBL" id="KAG6487566.1"/>
    </source>
</evidence>
<dbReference type="AlphaFoldDB" id="A0A8J5KP34"/>
<evidence type="ECO:0000313" key="2">
    <source>
        <dbReference type="Proteomes" id="UP000734854"/>
    </source>
</evidence>
<gene>
    <name evidence="1" type="ORF">ZIOFF_056154</name>
</gene>
<dbReference type="EMBL" id="JACMSC010000015">
    <property type="protein sequence ID" value="KAG6487566.1"/>
    <property type="molecule type" value="Genomic_DNA"/>
</dbReference>
<dbReference type="Proteomes" id="UP000734854">
    <property type="component" value="Unassembled WGS sequence"/>
</dbReference>
<sequence length="248" mass="27531">MLKEYSFAELYFDSSCFSYSDGIANLLLQHTVLWKVAGKLIMPKPKVLTSEIKKAPSSGLKWSQENLLSGGAAKLEKESRQKLNEFSKELRTLRSVDLSGRNFGDDGLFFLAESLGYNRLLKAAEEVDFSGNGITAVGLKALDGVLQTNTMLKTAVSFNFGLLPPPTASDKALTEPYLSICPSASRRKDHDVEIVEISYAVSFRYFEGEWMYSETPAKQFSLQISSTPELKLMKCGSSELNTCEITFE</sequence>
<comment type="caution">
    <text evidence="1">The sequence shown here is derived from an EMBL/GenBank/DDBJ whole genome shotgun (WGS) entry which is preliminary data.</text>
</comment>
<accession>A0A8J5KP34</accession>
<dbReference type="SUPFAM" id="SSF52047">
    <property type="entry name" value="RNI-like"/>
    <property type="match status" value="1"/>
</dbReference>
<protein>
    <submittedName>
        <fullName evidence="1">Uncharacterized protein</fullName>
    </submittedName>
</protein>
<dbReference type="Gene3D" id="3.80.10.10">
    <property type="entry name" value="Ribonuclease Inhibitor"/>
    <property type="match status" value="1"/>
</dbReference>
<reference evidence="1 2" key="1">
    <citation type="submission" date="2020-08" db="EMBL/GenBank/DDBJ databases">
        <title>Plant Genome Project.</title>
        <authorList>
            <person name="Zhang R.-G."/>
        </authorList>
    </citation>
    <scope>NUCLEOTIDE SEQUENCE [LARGE SCALE GENOMIC DNA]</scope>
    <source>
        <tissue evidence="1">Rhizome</tissue>
    </source>
</reference>
<name>A0A8J5KP34_ZINOF</name>
<proteinExistence type="predicted"/>
<keyword evidence="2" id="KW-1185">Reference proteome</keyword>